<evidence type="ECO:0000313" key="1">
    <source>
        <dbReference type="EMBL" id="KAK9291183.1"/>
    </source>
</evidence>
<accession>A0AAP0S5A1</accession>
<organism evidence="1 2">
    <name type="scientific">Liquidambar formosana</name>
    <name type="common">Formosan gum</name>
    <dbReference type="NCBI Taxonomy" id="63359"/>
    <lineage>
        <taxon>Eukaryota</taxon>
        <taxon>Viridiplantae</taxon>
        <taxon>Streptophyta</taxon>
        <taxon>Embryophyta</taxon>
        <taxon>Tracheophyta</taxon>
        <taxon>Spermatophyta</taxon>
        <taxon>Magnoliopsida</taxon>
        <taxon>eudicotyledons</taxon>
        <taxon>Gunneridae</taxon>
        <taxon>Pentapetalae</taxon>
        <taxon>Saxifragales</taxon>
        <taxon>Altingiaceae</taxon>
        <taxon>Liquidambar</taxon>
    </lineage>
</organism>
<proteinExistence type="predicted"/>
<reference evidence="1 2" key="1">
    <citation type="journal article" date="2024" name="Plant J.">
        <title>Genome sequences and population genomics reveal climatic adaptation and genomic divergence between two closely related sweetgum species.</title>
        <authorList>
            <person name="Xu W.Q."/>
            <person name="Ren C.Q."/>
            <person name="Zhang X.Y."/>
            <person name="Comes H.P."/>
            <person name="Liu X.H."/>
            <person name="Li Y.G."/>
            <person name="Kettle C.J."/>
            <person name="Jalonen R."/>
            <person name="Gaisberger H."/>
            <person name="Ma Y.Z."/>
            <person name="Qiu Y.X."/>
        </authorList>
    </citation>
    <scope>NUCLEOTIDE SEQUENCE [LARGE SCALE GENOMIC DNA]</scope>
    <source>
        <strain evidence="1">Hangzhou</strain>
    </source>
</reference>
<evidence type="ECO:0000313" key="2">
    <source>
        <dbReference type="Proteomes" id="UP001415857"/>
    </source>
</evidence>
<keyword evidence="2" id="KW-1185">Reference proteome</keyword>
<dbReference type="AlphaFoldDB" id="A0AAP0S5A1"/>
<dbReference type="EMBL" id="JBBPBK010000002">
    <property type="protein sequence ID" value="KAK9291183.1"/>
    <property type="molecule type" value="Genomic_DNA"/>
</dbReference>
<dbReference type="Proteomes" id="UP001415857">
    <property type="component" value="Unassembled WGS sequence"/>
</dbReference>
<protein>
    <submittedName>
        <fullName evidence="1">Uncharacterized protein</fullName>
    </submittedName>
</protein>
<gene>
    <name evidence="1" type="ORF">L1049_009371</name>
</gene>
<sequence length="112" mass="12667">MKLGSWKGGKRWIRKMIGKKNMLLLELQQNRNGRFGPLSEISINGRVWFILIPEGFDGNGWRSFVNFLGSFGRPELKKPSQNVVSQQGDLSETTISDRSFGGQSCASWMVED</sequence>
<name>A0AAP0S5A1_LIQFO</name>
<comment type="caution">
    <text evidence="1">The sequence shown here is derived from an EMBL/GenBank/DDBJ whole genome shotgun (WGS) entry which is preliminary data.</text>
</comment>